<evidence type="ECO:0000313" key="3">
    <source>
        <dbReference type="Proteomes" id="UP000800041"/>
    </source>
</evidence>
<gene>
    <name evidence="2" type="ORF">K402DRAFT_436336</name>
</gene>
<name>A0A6G1HDG1_9PEZI</name>
<keyword evidence="3" id="KW-1185">Reference proteome</keyword>
<feature type="region of interest" description="Disordered" evidence="1">
    <location>
        <begin position="90"/>
        <end position="123"/>
    </location>
</feature>
<proteinExistence type="predicted"/>
<sequence>MDTTSRFRALGAVPTDVHLLLIDLELAIWEVELDFKDIKSNVGTTAHYQETGYQTPAAPPSAASALAAAQVPPELDFQFNFPAARAQSSSSAVAPPATPNVSSAGAAGLPTSSGSFRSQHKRSVAALSGGESLRLAPLASLPTIPGSPPREKEEEEENPYVALTAPWDIITNACSFDDGPFGVTPPPNRPLSRIVSVGSAFTRAAAAPMSALRRTHSVVSNFKLTRSESQTKSKSSSPLTGALKGFGFRSLRKAKTEKKKAAALDLDSIRRKEAEETHHRREIARIEQAAQAANPEAPEGVNWLHRSGDGMFYPKE</sequence>
<reference evidence="2" key="1">
    <citation type="journal article" date="2020" name="Stud. Mycol.">
        <title>101 Dothideomycetes genomes: a test case for predicting lifestyles and emergence of pathogens.</title>
        <authorList>
            <person name="Haridas S."/>
            <person name="Albert R."/>
            <person name="Binder M."/>
            <person name="Bloem J."/>
            <person name="Labutti K."/>
            <person name="Salamov A."/>
            <person name="Andreopoulos B."/>
            <person name="Baker S."/>
            <person name="Barry K."/>
            <person name="Bills G."/>
            <person name="Bluhm B."/>
            <person name="Cannon C."/>
            <person name="Castanera R."/>
            <person name="Culley D."/>
            <person name="Daum C."/>
            <person name="Ezra D."/>
            <person name="Gonzalez J."/>
            <person name="Henrissat B."/>
            <person name="Kuo A."/>
            <person name="Liang C."/>
            <person name="Lipzen A."/>
            <person name="Lutzoni F."/>
            <person name="Magnuson J."/>
            <person name="Mondo S."/>
            <person name="Nolan M."/>
            <person name="Ohm R."/>
            <person name="Pangilinan J."/>
            <person name="Park H.-J."/>
            <person name="Ramirez L."/>
            <person name="Alfaro M."/>
            <person name="Sun H."/>
            <person name="Tritt A."/>
            <person name="Yoshinaga Y."/>
            <person name="Zwiers L.-H."/>
            <person name="Turgeon B."/>
            <person name="Goodwin S."/>
            <person name="Spatafora J."/>
            <person name="Crous P."/>
            <person name="Grigoriev I."/>
        </authorList>
    </citation>
    <scope>NUCLEOTIDE SEQUENCE</scope>
    <source>
        <strain evidence="2">CBS 113979</strain>
    </source>
</reference>
<feature type="compositionally biased region" description="Low complexity" evidence="1">
    <location>
        <begin position="290"/>
        <end position="299"/>
    </location>
</feature>
<dbReference type="Proteomes" id="UP000800041">
    <property type="component" value="Unassembled WGS sequence"/>
</dbReference>
<feature type="region of interest" description="Disordered" evidence="1">
    <location>
        <begin position="138"/>
        <end position="158"/>
    </location>
</feature>
<feature type="compositionally biased region" description="Low complexity" evidence="1">
    <location>
        <begin position="90"/>
        <end position="104"/>
    </location>
</feature>
<feature type="region of interest" description="Disordered" evidence="1">
    <location>
        <begin position="290"/>
        <end position="316"/>
    </location>
</feature>
<organism evidence="2 3">
    <name type="scientific">Aulographum hederae CBS 113979</name>
    <dbReference type="NCBI Taxonomy" id="1176131"/>
    <lineage>
        <taxon>Eukaryota</taxon>
        <taxon>Fungi</taxon>
        <taxon>Dikarya</taxon>
        <taxon>Ascomycota</taxon>
        <taxon>Pezizomycotina</taxon>
        <taxon>Dothideomycetes</taxon>
        <taxon>Pleosporomycetidae</taxon>
        <taxon>Aulographales</taxon>
        <taxon>Aulographaceae</taxon>
    </lineage>
</organism>
<accession>A0A6G1HDG1</accession>
<evidence type="ECO:0000256" key="1">
    <source>
        <dbReference type="SAM" id="MobiDB-lite"/>
    </source>
</evidence>
<evidence type="ECO:0000313" key="2">
    <source>
        <dbReference type="EMBL" id="KAF1991082.1"/>
    </source>
</evidence>
<dbReference type="AlphaFoldDB" id="A0A6G1HDG1"/>
<dbReference type="EMBL" id="ML977140">
    <property type="protein sequence ID" value="KAF1991082.1"/>
    <property type="molecule type" value="Genomic_DNA"/>
</dbReference>
<protein>
    <submittedName>
        <fullName evidence="2">Uncharacterized protein</fullName>
    </submittedName>
</protein>